<reference evidence="1 2" key="1">
    <citation type="journal article" date="2022" name="DNA Res.">
        <title>Chromosomal-level genome assembly of the orchid tree Bauhinia variegata (Leguminosae; Cercidoideae) supports the allotetraploid origin hypothesis of Bauhinia.</title>
        <authorList>
            <person name="Zhong Y."/>
            <person name="Chen Y."/>
            <person name="Zheng D."/>
            <person name="Pang J."/>
            <person name="Liu Y."/>
            <person name="Luo S."/>
            <person name="Meng S."/>
            <person name="Qian L."/>
            <person name="Wei D."/>
            <person name="Dai S."/>
            <person name="Zhou R."/>
        </authorList>
    </citation>
    <scope>NUCLEOTIDE SEQUENCE [LARGE SCALE GENOMIC DNA]</scope>
    <source>
        <strain evidence="1">BV-YZ2020</strain>
    </source>
</reference>
<keyword evidence="2" id="KW-1185">Reference proteome</keyword>
<gene>
    <name evidence="1" type="ORF">L6164_013284</name>
</gene>
<evidence type="ECO:0000313" key="2">
    <source>
        <dbReference type="Proteomes" id="UP000828941"/>
    </source>
</evidence>
<proteinExistence type="predicted"/>
<accession>A0ACB9PCJ6</accession>
<sequence length="86" mass="8909">MNSPMLLNATFFFVFALLANRLPSTRALNVMDIDGNPLKSGLAYYILRVNTGSGGGATLGTGQIGNVTCSIEVVQSAESSSTGLPV</sequence>
<comment type="caution">
    <text evidence="1">The sequence shown here is derived from an EMBL/GenBank/DDBJ whole genome shotgun (WGS) entry which is preliminary data.</text>
</comment>
<dbReference type="Proteomes" id="UP000828941">
    <property type="component" value="Chromosome 5"/>
</dbReference>
<dbReference type="EMBL" id="CM039430">
    <property type="protein sequence ID" value="KAI4346215.1"/>
    <property type="molecule type" value="Genomic_DNA"/>
</dbReference>
<protein>
    <submittedName>
        <fullName evidence="1">Uncharacterized protein</fullName>
    </submittedName>
</protein>
<evidence type="ECO:0000313" key="1">
    <source>
        <dbReference type="EMBL" id="KAI4346215.1"/>
    </source>
</evidence>
<organism evidence="1 2">
    <name type="scientific">Bauhinia variegata</name>
    <name type="common">Purple orchid tree</name>
    <name type="synonym">Phanera variegata</name>
    <dbReference type="NCBI Taxonomy" id="167791"/>
    <lineage>
        <taxon>Eukaryota</taxon>
        <taxon>Viridiplantae</taxon>
        <taxon>Streptophyta</taxon>
        <taxon>Embryophyta</taxon>
        <taxon>Tracheophyta</taxon>
        <taxon>Spermatophyta</taxon>
        <taxon>Magnoliopsida</taxon>
        <taxon>eudicotyledons</taxon>
        <taxon>Gunneridae</taxon>
        <taxon>Pentapetalae</taxon>
        <taxon>rosids</taxon>
        <taxon>fabids</taxon>
        <taxon>Fabales</taxon>
        <taxon>Fabaceae</taxon>
        <taxon>Cercidoideae</taxon>
        <taxon>Cercideae</taxon>
        <taxon>Bauhiniinae</taxon>
        <taxon>Bauhinia</taxon>
    </lineage>
</organism>
<name>A0ACB9PCJ6_BAUVA</name>